<dbReference type="Proteomes" id="UP000197596">
    <property type="component" value="Unassembled WGS sequence"/>
</dbReference>
<comment type="caution">
    <text evidence="2">The sequence shown here is derived from an EMBL/GenBank/DDBJ whole genome shotgun (WGS) entry which is preliminary data.</text>
</comment>
<dbReference type="AlphaFoldDB" id="A0A2D0B782"/>
<sequence>MNMMKWIAALAATMALLQPGAGEAACARPDPALLRGVWQDFRAATLEGRPEQAARFYRFPLKLLSPYDGDKPRLLPRAVFIAHYEELFRQQMDSDAQDLLSQMKKGGGREYIGEPPFNEQKCAYAVPTRIGDYNFSYDPKSGWRIESLYHPYWDLYDALVR</sequence>
<keyword evidence="1" id="KW-0732">Signal</keyword>
<protein>
    <recommendedName>
        <fullName evidence="4">DUF3828 domain-containing protein</fullName>
    </recommendedName>
</protein>
<dbReference type="EMBL" id="NJGU01000004">
    <property type="protein sequence ID" value="OWY30032.1"/>
    <property type="molecule type" value="Genomic_DNA"/>
</dbReference>
<feature type="chain" id="PRO_5013107404" description="DUF3828 domain-containing protein" evidence="1">
    <location>
        <begin position="25"/>
        <end position="161"/>
    </location>
</feature>
<feature type="signal peptide" evidence="1">
    <location>
        <begin position="1"/>
        <end position="24"/>
    </location>
</feature>
<reference evidence="2 3" key="1">
    <citation type="submission" date="2017-06" db="EMBL/GenBank/DDBJ databases">
        <title>Herbaspirillum phytohormonus sp. nov., isolated from the root nodule of Robinia pseudoacacia in lead-zinc mine.</title>
        <authorList>
            <person name="Fan M."/>
            <person name="Lin Y."/>
        </authorList>
    </citation>
    <scope>NUCLEOTIDE SEQUENCE [LARGE SCALE GENOMIC DNA]</scope>
    <source>
        <strain evidence="2 3">HZ10</strain>
    </source>
</reference>
<accession>A0A2D0B782</accession>
<organism evidence="2 3">
    <name type="scientific">Herbaspirillum robiniae</name>
    <dbReference type="NCBI Taxonomy" id="2014887"/>
    <lineage>
        <taxon>Bacteria</taxon>
        <taxon>Pseudomonadati</taxon>
        <taxon>Pseudomonadota</taxon>
        <taxon>Betaproteobacteria</taxon>
        <taxon>Burkholderiales</taxon>
        <taxon>Oxalobacteraceae</taxon>
        <taxon>Herbaspirillum</taxon>
    </lineage>
</organism>
<proteinExistence type="predicted"/>
<evidence type="ECO:0000256" key="1">
    <source>
        <dbReference type="SAM" id="SignalP"/>
    </source>
</evidence>
<evidence type="ECO:0000313" key="2">
    <source>
        <dbReference type="EMBL" id="OWY30032.1"/>
    </source>
</evidence>
<name>A0A2D0B782_9BURK</name>
<gene>
    <name evidence="2" type="ORF">CEJ42_09340</name>
</gene>
<evidence type="ECO:0000313" key="3">
    <source>
        <dbReference type="Proteomes" id="UP000197596"/>
    </source>
</evidence>
<evidence type="ECO:0008006" key="4">
    <source>
        <dbReference type="Google" id="ProtNLM"/>
    </source>
</evidence>